<protein>
    <submittedName>
        <fullName evidence="1">Tubulin polyglutamylase complex subunit 2</fullName>
    </submittedName>
</protein>
<reference evidence="1" key="1">
    <citation type="submission" date="2025-08" db="UniProtKB">
        <authorList>
            <consortium name="Ensembl"/>
        </authorList>
    </citation>
    <scope>IDENTIFICATION</scope>
</reference>
<dbReference type="PANTHER" id="PTHR31854:SF2">
    <property type="entry name" value="TUBULIN POLYGLUTAMYLASE COMPLEX SUBUNIT 2"/>
    <property type="match status" value="1"/>
</dbReference>
<dbReference type="Ensembl" id="ENSSANT00000036968.1">
    <property type="protein sequence ID" value="ENSSANP00000034707.1"/>
    <property type="gene ID" value="ENSSANG00000017791.1"/>
</dbReference>
<organism evidence="1 2">
    <name type="scientific">Sinocyclocheilus anshuiensis</name>
    <dbReference type="NCBI Taxonomy" id="1608454"/>
    <lineage>
        <taxon>Eukaryota</taxon>
        <taxon>Metazoa</taxon>
        <taxon>Chordata</taxon>
        <taxon>Craniata</taxon>
        <taxon>Vertebrata</taxon>
        <taxon>Euteleostomi</taxon>
        <taxon>Actinopterygii</taxon>
        <taxon>Neopterygii</taxon>
        <taxon>Teleostei</taxon>
        <taxon>Ostariophysi</taxon>
        <taxon>Cypriniformes</taxon>
        <taxon>Cyprinidae</taxon>
        <taxon>Cyprininae</taxon>
        <taxon>Sinocyclocheilus</taxon>
    </lineage>
</organism>
<sequence length="141" mass="16022">MEEVKDDKTYKGFVDRLTLGITRGLENLPGVLVVQFVEKPPAEKRCLLSWEQKNNCALPEDLRDFYGTPSWKVNEVVPVGCMMISSVAQLRPLIQSNAYSLPNAPTLADLDFDDDLEGEILGEILEILFHTYEINKYMDIK</sequence>
<proteinExistence type="predicted"/>
<accession>A0A671MPE7</accession>
<dbReference type="InterPro" id="IPR039231">
    <property type="entry name" value="TPGS2"/>
</dbReference>
<evidence type="ECO:0000313" key="2">
    <source>
        <dbReference type="Proteomes" id="UP000472260"/>
    </source>
</evidence>
<evidence type="ECO:0000313" key="1">
    <source>
        <dbReference type="Ensembl" id="ENSSANP00000034707.1"/>
    </source>
</evidence>
<name>A0A671MPE7_9TELE</name>
<dbReference type="Proteomes" id="UP000472260">
    <property type="component" value="Unassembled WGS sequence"/>
</dbReference>
<dbReference type="AlphaFoldDB" id="A0A671MPE7"/>
<dbReference type="PANTHER" id="PTHR31854">
    <property type="entry name" value="TUBULIN POLYGLUTAMYLASE COMPLEX SUBUNIT 2"/>
    <property type="match status" value="1"/>
</dbReference>
<reference evidence="1" key="2">
    <citation type="submission" date="2025-09" db="UniProtKB">
        <authorList>
            <consortium name="Ensembl"/>
        </authorList>
    </citation>
    <scope>IDENTIFICATION</scope>
</reference>
<keyword evidence="2" id="KW-1185">Reference proteome</keyword>